<comment type="caution">
    <text evidence="1">The sequence shown here is derived from an EMBL/GenBank/DDBJ whole genome shotgun (WGS) entry which is preliminary data.</text>
</comment>
<evidence type="ECO:0000313" key="2">
    <source>
        <dbReference type="Proteomes" id="UP001516472"/>
    </source>
</evidence>
<evidence type="ECO:0000313" key="1">
    <source>
        <dbReference type="EMBL" id="MBE4748908.1"/>
    </source>
</evidence>
<dbReference type="InterPro" id="IPR013783">
    <property type="entry name" value="Ig-like_fold"/>
</dbReference>
<keyword evidence="1" id="KW-0969">Cilium</keyword>
<sequence>MVLLSPGAFAQSLSQDLPTQASTIAGRVCQDVDGDGLCGPDEPGLANVRLVLATGREVRTDASGRYHLTGVDARLPDLTDGLHLRPGRHRLKVDPRSLPPAQVFPEAATVEVPWGAAVLQDFAVRLAPAPVPSASTAPASPPEARVAPEGLRFLLTGQAAAGDRVRVADADATVSASGAWQARVPLQEGQNVVSVTTTSRGGDVGIFQHLFEVLRRGERGWLVIPREVLRVGTVKGLSSDAAPMATGDASVWLEAAPGTQVTSAGGSLQVGADGRVGLPVRLVTGRNSIPLSLQAPGRPASRVTLEVEARAQPFAVGLLDVEASIAPAGGGFRLRGQGTAHGEAQVGPVRVVGELDLRDTDLRRLSDAPLVDWLRPRLPERFDRWPDPDLAPAEWGDTSVSLTPNPAGGRLRLEARHEQYGRAGFGTYRALQQDREVGRYHRPLFGPYAELEKQVGELRVGVDLFAGGLVDPTRGLAATPAHEELRATGGSLYYLGGGSVAEGSELVRVEVRDGVTGLPLGERHLLRGRDYDIDYLAGRILLARPLSMLTGASLLRTDALTQAPEPVLVVDYAVLQSGNPRDTVGGEAWARWRESSVGLGAVRERRQGAPFQLLSGRGRTRVGAYSLIAEAASSRGIAVDPSVFGVSDDGGLSFLRPTGPQDDQGGAVGLRVSGPTPFGRGGSVDAAWRERSKGFSDGAHLEASRFRQLSLRATQPVGALRFTFLGDERRSADPRLPFEDRPFAARTLGASAGIETENSGLRVELRDGWLRASDLAGVGDVHEGGRTSVGVMGHHAVAPGVTVSVGHRQRLFERGSGPGSWNDTFTSAGVEVEWDEDAAVGVKAGWGPQLGPQAWLDARMRRGPEVFYGGYSVDVDGPDFGAGRAVTGARTEVADGTTVFVEDVSAHDATALRLARAVGFQHAVLNGFSVGARYERGVRHPLDIASDLRRDVASVSAQWLRERVRADVRAEVRHEKGTPARGVSGPVDRTQVVLALAAEALLARDVTASGRLDLAHTTGREGLEARFAEGFASLAWRPGPWLLVARYGLTRELSPGVRSAFGDRVLQTLSLMPAVRVGDRLAVAAGLHTGRSSLGDSARWVWTGTLRPSVRVVGGLEVAVEAAQRTSAADGQDLTSLRTEVAYRLEERLRVALGYTVLGFSGLGLGADSVDAPDRLYLRAELAY</sequence>
<gene>
    <name evidence="1" type="ORF">G4177_12125</name>
</gene>
<name>A0ABR9PLU8_9BACT</name>
<dbReference type="EMBL" id="JAAIYO010000003">
    <property type="protein sequence ID" value="MBE4748908.1"/>
    <property type="molecule type" value="Genomic_DNA"/>
</dbReference>
<dbReference type="SUPFAM" id="SSF117074">
    <property type="entry name" value="Hypothetical protein PA1324"/>
    <property type="match status" value="1"/>
</dbReference>
<keyword evidence="2" id="KW-1185">Reference proteome</keyword>
<keyword evidence="1" id="KW-0282">Flagellum</keyword>
<reference evidence="1 2" key="1">
    <citation type="submission" date="2020-02" db="EMBL/GenBank/DDBJ databases">
        <authorList>
            <person name="Babadi Z.K."/>
            <person name="Risdian C."/>
            <person name="Ebrahimipour G.H."/>
            <person name="Wink J."/>
        </authorList>
    </citation>
    <scope>NUCLEOTIDE SEQUENCE [LARGE SCALE GENOMIC DNA]</scope>
    <source>
        <strain evidence="1 2">ZKHCc1 1396</strain>
    </source>
</reference>
<dbReference type="Gene3D" id="2.60.40.10">
    <property type="entry name" value="Immunoglobulins"/>
    <property type="match status" value="2"/>
</dbReference>
<organism evidence="1 2">
    <name type="scientific">Corallococcus soli</name>
    <dbReference type="NCBI Taxonomy" id="2710757"/>
    <lineage>
        <taxon>Bacteria</taxon>
        <taxon>Pseudomonadati</taxon>
        <taxon>Myxococcota</taxon>
        <taxon>Myxococcia</taxon>
        <taxon>Myxococcales</taxon>
        <taxon>Cystobacterineae</taxon>
        <taxon>Myxococcaceae</taxon>
        <taxon>Corallococcus</taxon>
    </lineage>
</organism>
<accession>A0ABR9PLU8</accession>
<dbReference type="Proteomes" id="UP001516472">
    <property type="component" value="Unassembled WGS sequence"/>
</dbReference>
<protein>
    <submittedName>
        <fullName evidence="1">Flagellar motor protein</fullName>
    </submittedName>
</protein>
<keyword evidence="1" id="KW-0966">Cell projection</keyword>
<proteinExistence type="predicted"/>